<evidence type="ECO:0000313" key="2">
    <source>
        <dbReference type="Proteomes" id="UP000198634"/>
    </source>
</evidence>
<dbReference type="OrthoDB" id="5514485at2"/>
<accession>A0A1H9ISI1</accession>
<evidence type="ECO:0000313" key="1">
    <source>
        <dbReference type="EMBL" id="SEQ77731.1"/>
    </source>
</evidence>
<dbReference type="EMBL" id="FOEP01000013">
    <property type="protein sequence ID" value="SEQ77731.1"/>
    <property type="molecule type" value="Genomic_DNA"/>
</dbReference>
<proteinExistence type="predicted"/>
<protein>
    <submittedName>
        <fullName evidence="1">Uncharacterized protein</fullName>
    </submittedName>
</protein>
<dbReference type="Proteomes" id="UP000198634">
    <property type="component" value="Unassembled WGS sequence"/>
</dbReference>
<gene>
    <name evidence="1" type="ORF">SAMN04488092_1135</name>
</gene>
<keyword evidence="2" id="KW-1185">Reference proteome</keyword>
<organism evidence="1 2">
    <name type="scientific">Thalassovita taeanensis</name>
    <dbReference type="NCBI Taxonomy" id="657014"/>
    <lineage>
        <taxon>Bacteria</taxon>
        <taxon>Pseudomonadati</taxon>
        <taxon>Pseudomonadota</taxon>
        <taxon>Alphaproteobacteria</taxon>
        <taxon>Rhodobacterales</taxon>
        <taxon>Roseobacteraceae</taxon>
        <taxon>Thalassovita</taxon>
    </lineage>
</organism>
<name>A0A1H9ISI1_9RHOB</name>
<sequence>MSSLGKWSKQGVPQKGWTCIGFEDLGEPAAECEMCENQEIRYVHQMQHPDYPNILDCGCVCAGRMEENYAAASKRESDSKNLAQRRARWLKRKWKVSTNGNDYLKTDGFHIVVFARSGGWSGTITNLANGIATQARRVYETQDKAKLGAFDGMIWLKTH</sequence>
<dbReference type="RefSeq" id="WP_139246457.1">
    <property type="nucleotide sequence ID" value="NZ_FOEP01000013.1"/>
</dbReference>
<dbReference type="AlphaFoldDB" id="A0A1H9ISI1"/>
<reference evidence="1 2" key="1">
    <citation type="submission" date="2016-10" db="EMBL/GenBank/DDBJ databases">
        <authorList>
            <person name="de Groot N.N."/>
        </authorList>
    </citation>
    <scope>NUCLEOTIDE SEQUENCE [LARGE SCALE GENOMIC DNA]</scope>
    <source>
        <strain evidence="1 2">DSM 22007</strain>
    </source>
</reference>
<dbReference type="STRING" id="657014.SAMN04488092_1135"/>